<reference evidence="3" key="1">
    <citation type="submission" date="2016-10" db="EMBL/GenBank/DDBJ databases">
        <authorList>
            <person name="Varghese N."/>
            <person name="Submissions S."/>
        </authorList>
    </citation>
    <scope>NUCLEOTIDE SEQUENCE [LARGE SCALE GENOMIC DNA]</scope>
    <source>
        <strain evidence="3">CGMCC 1.10121</strain>
    </source>
</reference>
<sequence length="105" mass="12022">MRIDGTLVRKDGQSHEEFLRYWENEHAPIAKELPGLVKYTIDYPTAPEKSAYDGIAQLYFEDMQALKEAFTSEAGEKVQEDATNFIDVEQGPTLYLEESVQVDYV</sequence>
<proteinExistence type="predicted"/>
<keyword evidence="3" id="KW-1185">Reference proteome</keyword>
<dbReference type="SUPFAM" id="SSF54909">
    <property type="entry name" value="Dimeric alpha+beta barrel"/>
    <property type="match status" value="1"/>
</dbReference>
<dbReference type="OrthoDB" id="172569at2157"/>
<dbReference type="EMBL" id="FODV01000031">
    <property type="protein sequence ID" value="SEP27576.1"/>
    <property type="molecule type" value="Genomic_DNA"/>
</dbReference>
<dbReference type="GO" id="GO:0016491">
    <property type="term" value="F:oxidoreductase activity"/>
    <property type="evidence" value="ECO:0007669"/>
    <property type="project" value="InterPro"/>
</dbReference>
<dbReference type="RefSeq" id="WP_089827877.1">
    <property type="nucleotide sequence ID" value="NZ_FODV01000031.1"/>
</dbReference>
<organism evidence="2 3">
    <name type="scientific">Halogranum amylolyticum</name>
    <dbReference type="NCBI Taxonomy" id="660520"/>
    <lineage>
        <taxon>Archaea</taxon>
        <taxon>Methanobacteriati</taxon>
        <taxon>Methanobacteriota</taxon>
        <taxon>Stenosarchaea group</taxon>
        <taxon>Halobacteria</taxon>
        <taxon>Halobacteriales</taxon>
        <taxon>Haloferacaceae</taxon>
    </lineage>
</organism>
<gene>
    <name evidence="2" type="ORF">SAMN04487948_1312</name>
</gene>
<accession>A0A1H8WIV2</accession>
<dbReference type="Proteomes" id="UP000199126">
    <property type="component" value="Unassembled WGS sequence"/>
</dbReference>
<dbReference type="NCBIfam" id="TIGR02118">
    <property type="entry name" value="EthD family reductase"/>
    <property type="match status" value="1"/>
</dbReference>
<evidence type="ECO:0000259" key="1">
    <source>
        <dbReference type="Pfam" id="PF07110"/>
    </source>
</evidence>
<dbReference type="Gene3D" id="3.30.70.100">
    <property type="match status" value="1"/>
</dbReference>
<dbReference type="Pfam" id="PF07110">
    <property type="entry name" value="EthD"/>
    <property type="match status" value="1"/>
</dbReference>
<evidence type="ECO:0000313" key="2">
    <source>
        <dbReference type="EMBL" id="SEP27576.1"/>
    </source>
</evidence>
<evidence type="ECO:0000313" key="3">
    <source>
        <dbReference type="Proteomes" id="UP000199126"/>
    </source>
</evidence>
<name>A0A1H8WIV2_9EURY</name>
<dbReference type="AlphaFoldDB" id="A0A1H8WIV2"/>
<dbReference type="InterPro" id="IPR011008">
    <property type="entry name" value="Dimeric_a/b-barrel"/>
</dbReference>
<dbReference type="InterPro" id="IPR009799">
    <property type="entry name" value="EthD_dom"/>
</dbReference>
<protein>
    <recommendedName>
        <fullName evidence="1">EthD domain-containing protein</fullName>
    </recommendedName>
</protein>
<feature type="domain" description="EthD" evidence="1">
    <location>
        <begin position="10"/>
        <end position="88"/>
    </location>
</feature>